<organism evidence="2 3">
    <name type="scientific">Virgibacillus tibetensis</name>
    <dbReference type="NCBI Taxonomy" id="3042313"/>
    <lineage>
        <taxon>Bacteria</taxon>
        <taxon>Bacillati</taxon>
        <taxon>Bacillota</taxon>
        <taxon>Bacilli</taxon>
        <taxon>Bacillales</taxon>
        <taxon>Bacillaceae</taxon>
        <taxon>Virgibacillus</taxon>
    </lineage>
</organism>
<evidence type="ECO:0000313" key="2">
    <source>
        <dbReference type="EMBL" id="MEC5425755.1"/>
    </source>
</evidence>
<reference evidence="2 3" key="1">
    <citation type="journal article" date="2024" name="Int. J. Syst. Evol. Microbiol.">
        <title>Virgibacillus tibetensis sp. nov., isolated from salt lake on the Tibetan Plateau of China.</title>
        <authorList>
            <person name="Phurbu D."/>
            <person name="Liu Z.-X."/>
            <person name="Wang R."/>
            <person name="Zheng Y.-Y."/>
            <person name="Liu H.-C."/>
            <person name="Zhou Y.-G."/>
            <person name="Yu Y.-J."/>
            <person name="Li A.-H."/>
        </authorList>
    </citation>
    <scope>NUCLEOTIDE SEQUENCE [LARGE SCALE GENOMIC DNA]</scope>
    <source>
        <strain evidence="2 3">C22-A2</strain>
    </source>
</reference>
<dbReference type="RefSeq" id="WP_327609288.1">
    <property type="nucleotide sequence ID" value="NZ_JARZFX010000019.1"/>
</dbReference>
<dbReference type="EMBL" id="JARZFX010000019">
    <property type="protein sequence ID" value="MEC5425755.1"/>
    <property type="molecule type" value="Genomic_DNA"/>
</dbReference>
<dbReference type="InterPro" id="IPR053369">
    <property type="entry name" value="SrfA-induced_signal"/>
</dbReference>
<dbReference type="PROSITE" id="PS51257">
    <property type="entry name" value="PROKAR_LIPOPROTEIN"/>
    <property type="match status" value="1"/>
</dbReference>
<dbReference type="InterPro" id="IPR032485">
    <property type="entry name" value="LRP1-like_beta_prop"/>
</dbReference>
<protein>
    <submittedName>
        <fullName evidence="2">DUF5050 domain-containing protein</fullName>
    </submittedName>
</protein>
<comment type="caution">
    <text evidence="2">The sequence shown here is derived from an EMBL/GenBank/DDBJ whole genome shotgun (WGS) entry which is preliminary data.</text>
</comment>
<sequence length="340" mass="39455">MKKGISTIVIITFLLVLSSCNQPKFEVKPPYNIGNYPLNSVQFGFIAKDKNWLYYIDGENNHNITRTNGTVKETYENTYARGLNLYGDYIYFASHSSDFEGSSGFYRIHKDNITDIEQILSHHINSPIIVNGYIFYSLYLKDDREKSGLYRTKIDGSEQVQLVHDSITNFQWSEGWLYYGVSSGGHVYKMRPSGSNKEKLRTIDDIEISSTEFIVIDDWIYFENRDDMFGIRYTEDASTNIFRLSLVDGRVEALAKGDLHIIDDKAGYIYYSTLAPKESVLYRMNLNGENKMELYRGNKDWNWINIIDETLFLLDWGADKPSRVYRYTPDKQDLIQITGD</sequence>
<accession>A0ABU6KKK8</accession>
<evidence type="ECO:0000313" key="3">
    <source>
        <dbReference type="Proteomes" id="UP001335737"/>
    </source>
</evidence>
<proteinExistence type="predicted"/>
<dbReference type="PANTHER" id="PTHR32256:SF17">
    <property type="entry name" value="EGF-LIKE DOMAIN-CONTAINING PROTEIN"/>
    <property type="match status" value="1"/>
</dbReference>
<dbReference type="Pfam" id="PF16472">
    <property type="entry name" value="DUF5050"/>
    <property type="match status" value="1"/>
</dbReference>
<gene>
    <name evidence="2" type="ORF">QGM71_19995</name>
</gene>
<name>A0ABU6KKK8_9BACI</name>
<dbReference type="SUPFAM" id="SSF69304">
    <property type="entry name" value="Tricorn protease N-terminal domain"/>
    <property type="match status" value="1"/>
</dbReference>
<feature type="domain" description="Prolow-density lipoprotein receptor-related protein 1-like beta-propeller" evidence="1">
    <location>
        <begin position="102"/>
        <end position="227"/>
    </location>
</feature>
<evidence type="ECO:0000259" key="1">
    <source>
        <dbReference type="Pfam" id="PF16472"/>
    </source>
</evidence>
<dbReference type="Proteomes" id="UP001335737">
    <property type="component" value="Unassembled WGS sequence"/>
</dbReference>
<dbReference type="PANTHER" id="PTHR32256">
    <property type="match status" value="1"/>
</dbReference>
<keyword evidence="3" id="KW-1185">Reference proteome</keyword>